<feature type="domain" description="4Fe-4S ferredoxin-type" evidence="13">
    <location>
        <begin position="330"/>
        <end position="359"/>
    </location>
</feature>
<evidence type="ECO:0000256" key="12">
    <source>
        <dbReference type="ARBA" id="ARBA00049728"/>
    </source>
</evidence>
<name>A0A415E7G0_9FIRM</name>
<dbReference type="EMBL" id="QRMS01000001">
    <property type="protein sequence ID" value="RHJ89706.1"/>
    <property type="molecule type" value="Genomic_DNA"/>
</dbReference>
<dbReference type="GO" id="GO:0004159">
    <property type="term" value="F:dihydropyrimidine dehydrogenase (NAD+) activity"/>
    <property type="evidence" value="ECO:0007669"/>
    <property type="project" value="UniProtKB-EC"/>
</dbReference>
<evidence type="ECO:0000256" key="3">
    <source>
        <dbReference type="ARBA" id="ARBA00023002"/>
    </source>
</evidence>
<gene>
    <name evidence="14" type="ORF">DW099_03830</name>
</gene>
<feature type="domain" description="4Fe-4S ferredoxin-type" evidence="13">
    <location>
        <begin position="364"/>
        <end position="387"/>
    </location>
</feature>
<proteinExistence type="inferred from homology"/>
<accession>A0A415E7G0</accession>
<dbReference type="InterPro" id="IPR017896">
    <property type="entry name" value="4Fe4S_Fe-S-bd"/>
</dbReference>
<comment type="subunit">
    <text evidence="11">Heterotetramer of 2 PreA and 2 PreT subunits.</text>
</comment>
<comment type="catalytic activity">
    <reaction evidence="8">
        <text>5,6-dihydrothymine + NAD(+) = thymine + NADH + H(+)</text>
        <dbReference type="Rhea" id="RHEA:28791"/>
        <dbReference type="ChEBI" id="CHEBI:15378"/>
        <dbReference type="ChEBI" id="CHEBI:17821"/>
        <dbReference type="ChEBI" id="CHEBI:27468"/>
        <dbReference type="ChEBI" id="CHEBI:57540"/>
        <dbReference type="ChEBI" id="CHEBI:57945"/>
        <dbReference type="EC" id="1.3.1.1"/>
    </reaction>
</comment>
<sequence length="389" mass="42363">MVPVNYAGLQLRNPVIVASATPSINVEAIKRAADAGAGAVVTKSMIFPDPETGRPAGNCLRPRFMVYNTPHGFDPAVFKRDGQFSFFRNAEVYPTPDEMGRMLEELKGPHGVDIPIIVSICGKPNDYEEWRKLARMAEDMGADAIELNMHAVPKVTTLDPLFISVPKSEVKIPVICKMMALNDDPTIAAKKAEAAGADAIAALGTFPIDGLEIDTENERPWLGYHGMGGSWLRPVGLRYLSQVAQGTKLPLSGVTGIQTGEDAIKYMLCGATTVQICGAIYAKGYKVLTEVSDGIDKWMADHGYKTIEEFRGKALQHLNDSAWTEYDPPVRAVVNEEKCIGCGVCKDSCMYSALSMEGKKAHISEKCDGCGVCWSMCPSKAITMERFER</sequence>
<keyword evidence="3" id="KW-0560">Oxidoreductase</keyword>
<dbReference type="STRING" id="1776384.GCA_900086585_03057"/>
<dbReference type="GO" id="GO:0005737">
    <property type="term" value="C:cytoplasm"/>
    <property type="evidence" value="ECO:0007669"/>
    <property type="project" value="InterPro"/>
</dbReference>
<keyword evidence="4" id="KW-0408">Iron</keyword>
<dbReference type="InterPro" id="IPR005720">
    <property type="entry name" value="Dihydroorotate_DH_cat"/>
</dbReference>
<evidence type="ECO:0000256" key="8">
    <source>
        <dbReference type="ARBA" id="ARBA00047685"/>
    </source>
</evidence>
<dbReference type="GO" id="GO:0002058">
    <property type="term" value="F:uracil binding"/>
    <property type="evidence" value="ECO:0007669"/>
    <property type="project" value="TreeGrafter"/>
</dbReference>
<comment type="function">
    <text evidence="10">Involved in pyrimidine base degradation. Catalyzes physiologically the reduction of uracil to 5,6-dihydrouracil (DHU) by using NADH as a specific cosubstrate. It also catalyzes the reverse reaction and the reduction of thymine to 5,6-dihydrothymine (DHT).</text>
</comment>
<evidence type="ECO:0000259" key="13">
    <source>
        <dbReference type="PROSITE" id="PS51379"/>
    </source>
</evidence>
<dbReference type="Proteomes" id="UP000284841">
    <property type="component" value="Unassembled WGS sequence"/>
</dbReference>
<organism evidence="14 15">
    <name type="scientific">Emergencia timonensis</name>
    <dbReference type="NCBI Taxonomy" id="1776384"/>
    <lineage>
        <taxon>Bacteria</taxon>
        <taxon>Bacillati</taxon>
        <taxon>Bacillota</taxon>
        <taxon>Clostridia</taxon>
        <taxon>Peptostreptococcales</taxon>
        <taxon>Anaerovoracaceae</taxon>
        <taxon>Emergencia</taxon>
    </lineage>
</organism>
<dbReference type="PROSITE" id="PS00198">
    <property type="entry name" value="4FE4S_FER_1"/>
    <property type="match status" value="1"/>
</dbReference>
<comment type="similarity">
    <text evidence="1">Belongs to the dihydropyrimidine dehydrogenase family.</text>
</comment>
<dbReference type="Pfam" id="PF01180">
    <property type="entry name" value="DHO_dh"/>
    <property type="match status" value="1"/>
</dbReference>
<dbReference type="EC" id="1.3.1.1" evidence="12"/>
<dbReference type="RefSeq" id="WP_118333765.1">
    <property type="nucleotide sequence ID" value="NZ_AP025567.1"/>
</dbReference>
<evidence type="ECO:0000256" key="2">
    <source>
        <dbReference type="ARBA" id="ARBA00022723"/>
    </source>
</evidence>
<dbReference type="OrthoDB" id="9794954at2"/>
<dbReference type="GO" id="GO:0050661">
    <property type="term" value="F:NADP binding"/>
    <property type="evidence" value="ECO:0007669"/>
    <property type="project" value="TreeGrafter"/>
</dbReference>
<dbReference type="SUPFAM" id="SSF54862">
    <property type="entry name" value="4Fe-4S ferredoxins"/>
    <property type="match status" value="1"/>
</dbReference>
<evidence type="ECO:0000256" key="6">
    <source>
        <dbReference type="ARBA" id="ARBA00030119"/>
    </source>
</evidence>
<dbReference type="Pfam" id="PF14697">
    <property type="entry name" value="Fer4_21"/>
    <property type="match status" value="1"/>
</dbReference>
<evidence type="ECO:0000313" key="15">
    <source>
        <dbReference type="Proteomes" id="UP000284841"/>
    </source>
</evidence>
<dbReference type="InterPro" id="IPR013785">
    <property type="entry name" value="Aldolase_TIM"/>
</dbReference>
<dbReference type="InterPro" id="IPR017900">
    <property type="entry name" value="4Fe4S_Fe_S_CS"/>
</dbReference>
<dbReference type="GO" id="GO:0006210">
    <property type="term" value="P:thymine catabolic process"/>
    <property type="evidence" value="ECO:0007669"/>
    <property type="project" value="TreeGrafter"/>
</dbReference>
<dbReference type="GO" id="GO:0051536">
    <property type="term" value="F:iron-sulfur cluster binding"/>
    <property type="evidence" value="ECO:0007669"/>
    <property type="project" value="UniProtKB-KW"/>
</dbReference>
<evidence type="ECO:0000256" key="10">
    <source>
        <dbReference type="ARBA" id="ARBA00049578"/>
    </source>
</evidence>
<protein>
    <recommendedName>
        <fullName evidence="12">dihydrouracil dehydrogenase (NAD(+))</fullName>
        <ecNumber evidence="12">1.3.1.1</ecNumber>
    </recommendedName>
    <alternativeName>
        <fullName evidence="7">Dihydrothymine dehydrogenase</fullName>
    </alternativeName>
    <alternativeName>
        <fullName evidence="6">Dihydrouracil dehydrogenase</fullName>
    </alternativeName>
</protein>
<evidence type="ECO:0000256" key="7">
    <source>
        <dbReference type="ARBA" id="ARBA00032722"/>
    </source>
</evidence>
<dbReference type="Gene3D" id="3.20.20.70">
    <property type="entry name" value="Aldolase class I"/>
    <property type="match status" value="1"/>
</dbReference>
<dbReference type="GO" id="GO:0046872">
    <property type="term" value="F:metal ion binding"/>
    <property type="evidence" value="ECO:0007669"/>
    <property type="project" value="UniProtKB-KW"/>
</dbReference>
<evidence type="ECO:0000256" key="1">
    <source>
        <dbReference type="ARBA" id="ARBA00010804"/>
    </source>
</evidence>
<comment type="caution">
    <text evidence="14">The sequence shown here is derived from an EMBL/GenBank/DDBJ whole genome shotgun (WGS) entry which is preliminary data.</text>
</comment>
<keyword evidence="2" id="KW-0479">Metal-binding</keyword>
<dbReference type="AlphaFoldDB" id="A0A415E7G0"/>
<reference evidence="14 15" key="1">
    <citation type="submission" date="2018-08" db="EMBL/GenBank/DDBJ databases">
        <title>A genome reference for cultivated species of the human gut microbiota.</title>
        <authorList>
            <person name="Zou Y."/>
            <person name="Xue W."/>
            <person name="Luo G."/>
        </authorList>
    </citation>
    <scope>NUCLEOTIDE SEQUENCE [LARGE SCALE GENOMIC DNA]</scope>
    <source>
        <strain evidence="14 15">AM07-24</strain>
    </source>
</reference>
<dbReference type="PANTHER" id="PTHR43073:SF2">
    <property type="entry name" value="DIHYDROPYRIMIDINE DEHYDROGENASE [NADP(+)]"/>
    <property type="match status" value="1"/>
</dbReference>
<evidence type="ECO:0000256" key="5">
    <source>
        <dbReference type="ARBA" id="ARBA00023014"/>
    </source>
</evidence>
<keyword evidence="5" id="KW-0411">Iron-sulfur</keyword>
<dbReference type="PROSITE" id="PS51379">
    <property type="entry name" value="4FE4S_FER_2"/>
    <property type="match status" value="2"/>
</dbReference>
<dbReference type="Gene3D" id="3.30.70.20">
    <property type="match status" value="1"/>
</dbReference>
<evidence type="ECO:0000256" key="9">
    <source>
        <dbReference type="ARBA" id="ARBA00048792"/>
    </source>
</evidence>
<evidence type="ECO:0000256" key="11">
    <source>
        <dbReference type="ARBA" id="ARBA00049714"/>
    </source>
</evidence>
<keyword evidence="15" id="KW-1185">Reference proteome</keyword>
<dbReference type="GO" id="GO:0006212">
    <property type="term" value="P:uracil catabolic process"/>
    <property type="evidence" value="ECO:0007669"/>
    <property type="project" value="TreeGrafter"/>
</dbReference>
<dbReference type="PANTHER" id="PTHR43073">
    <property type="entry name" value="DIHYDROPYRIMIDINE DEHYDROGENASE [NADP(+)]"/>
    <property type="match status" value="1"/>
</dbReference>
<evidence type="ECO:0000313" key="14">
    <source>
        <dbReference type="EMBL" id="RHJ89706.1"/>
    </source>
</evidence>
<evidence type="ECO:0000256" key="4">
    <source>
        <dbReference type="ARBA" id="ARBA00023004"/>
    </source>
</evidence>
<comment type="catalytic activity">
    <reaction evidence="9">
        <text>5,6-dihydrouracil + NAD(+) = uracil + NADH + H(+)</text>
        <dbReference type="Rhea" id="RHEA:20189"/>
        <dbReference type="ChEBI" id="CHEBI:15378"/>
        <dbReference type="ChEBI" id="CHEBI:15901"/>
        <dbReference type="ChEBI" id="CHEBI:17568"/>
        <dbReference type="ChEBI" id="CHEBI:57540"/>
        <dbReference type="ChEBI" id="CHEBI:57945"/>
        <dbReference type="EC" id="1.3.1.1"/>
    </reaction>
</comment>
<dbReference type="SUPFAM" id="SSF51395">
    <property type="entry name" value="FMN-linked oxidoreductases"/>
    <property type="match status" value="1"/>
</dbReference>